<evidence type="ECO:0000313" key="3">
    <source>
        <dbReference type="Proteomes" id="UP000290288"/>
    </source>
</evidence>
<comment type="caution">
    <text evidence="2">The sequence shown here is derived from an EMBL/GenBank/DDBJ whole genome shotgun (WGS) entry which is preliminary data.</text>
</comment>
<name>A0A4V1Q3Q2_9AGAR</name>
<feature type="region of interest" description="Disordered" evidence="1">
    <location>
        <begin position="131"/>
        <end position="163"/>
    </location>
</feature>
<evidence type="ECO:0000256" key="1">
    <source>
        <dbReference type="SAM" id="MobiDB-lite"/>
    </source>
</evidence>
<protein>
    <submittedName>
        <fullName evidence="2">Uncharacterized protein</fullName>
    </submittedName>
</protein>
<organism evidence="2 3">
    <name type="scientific">Candolleomyces aberdarensis</name>
    <dbReference type="NCBI Taxonomy" id="2316362"/>
    <lineage>
        <taxon>Eukaryota</taxon>
        <taxon>Fungi</taxon>
        <taxon>Dikarya</taxon>
        <taxon>Basidiomycota</taxon>
        <taxon>Agaricomycotina</taxon>
        <taxon>Agaricomycetes</taxon>
        <taxon>Agaricomycetidae</taxon>
        <taxon>Agaricales</taxon>
        <taxon>Agaricineae</taxon>
        <taxon>Psathyrellaceae</taxon>
        <taxon>Candolleomyces</taxon>
    </lineage>
</organism>
<evidence type="ECO:0000313" key="2">
    <source>
        <dbReference type="EMBL" id="RXW19378.1"/>
    </source>
</evidence>
<gene>
    <name evidence="2" type="ORF">EST38_g6478</name>
</gene>
<dbReference type="OrthoDB" id="3173670at2759"/>
<sequence>MPPRPQPKVHQILIKTHKLTIALSGVSPNTTISQLRKEALEALKADVSEDLLLSISPSPSNILTLESHNDLELCRQDKERGKPTGTYTVLDPGRQIREHGLAAWETLFIQFRNPETRALLPVTVTLPAIDDDEEDEGEVAPLPQVDNGKGKGKRKADFSDDEP</sequence>
<dbReference type="Proteomes" id="UP000290288">
    <property type="component" value="Unassembled WGS sequence"/>
</dbReference>
<keyword evidence="3" id="KW-1185">Reference proteome</keyword>
<dbReference type="EMBL" id="SDEE01000205">
    <property type="protein sequence ID" value="RXW19378.1"/>
    <property type="molecule type" value="Genomic_DNA"/>
</dbReference>
<accession>A0A4V1Q3Q2</accession>
<dbReference type="AlphaFoldDB" id="A0A4V1Q3Q2"/>
<proteinExistence type="predicted"/>
<reference evidence="2 3" key="1">
    <citation type="submission" date="2019-01" db="EMBL/GenBank/DDBJ databases">
        <title>Draft genome sequence of Psathyrella aberdarensis IHI B618.</title>
        <authorList>
            <person name="Buettner E."/>
            <person name="Kellner H."/>
        </authorList>
    </citation>
    <scope>NUCLEOTIDE SEQUENCE [LARGE SCALE GENOMIC DNA]</scope>
    <source>
        <strain evidence="2 3">IHI B618</strain>
    </source>
</reference>